<reference evidence="4" key="1">
    <citation type="submission" date="2014-04" db="EMBL/GenBank/DDBJ databases">
        <title>Evolutionary Origins and Diversification of the Mycorrhizal Mutualists.</title>
        <authorList>
            <consortium name="DOE Joint Genome Institute"/>
            <consortium name="Mycorrhizal Genomics Consortium"/>
            <person name="Kohler A."/>
            <person name="Kuo A."/>
            <person name="Nagy L.G."/>
            <person name="Floudas D."/>
            <person name="Copeland A."/>
            <person name="Barry K.W."/>
            <person name="Cichocki N."/>
            <person name="Veneault-Fourrey C."/>
            <person name="LaButti K."/>
            <person name="Lindquist E.A."/>
            <person name="Lipzen A."/>
            <person name="Lundell T."/>
            <person name="Morin E."/>
            <person name="Murat C."/>
            <person name="Riley R."/>
            <person name="Ohm R."/>
            <person name="Sun H."/>
            <person name="Tunlid A."/>
            <person name="Henrissat B."/>
            <person name="Grigoriev I.V."/>
            <person name="Hibbett D.S."/>
            <person name="Martin F."/>
        </authorList>
    </citation>
    <scope>NUCLEOTIDE SEQUENCE [LARGE SCALE GENOMIC DNA]</scope>
    <source>
        <strain evidence="4">FD-334 SS-4</strain>
    </source>
</reference>
<dbReference type="InterPro" id="IPR011320">
    <property type="entry name" value="RNase_H1_N"/>
</dbReference>
<feature type="region of interest" description="Disordered" evidence="1">
    <location>
        <begin position="61"/>
        <end position="80"/>
    </location>
</feature>
<dbReference type="Pfam" id="PF01693">
    <property type="entry name" value="Cauli_VI"/>
    <property type="match status" value="1"/>
</dbReference>
<feature type="domain" description="Ribonuclease H1 N-terminal" evidence="2">
    <location>
        <begin position="5"/>
        <end position="46"/>
    </location>
</feature>
<evidence type="ECO:0000313" key="4">
    <source>
        <dbReference type="Proteomes" id="UP000054270"/>
    </source>
</evidence>
<accession>A0A0D2PIP5</accession>
<evidence type="ECO:0000256" key="1">
    <source>
        <dbReference type="SAM" id="MobiDB-lite"/>
    </source>
</evidence>
<keyword evidence="4" id="KW-1185">Reference proteome</keyword>
<evidence type="ECO:0000313" key="3">
    <source>
        <dbReference type="EMBL" id="KJA19895.1"/>
    </source>
</evidence>
<dbReference type="OMA" id="MIFAREQ"/>
<dbReference type="InterPro" id="IPR009027">
    <property type="entry name" value="Ribosomal_bL9/RNase_H1_N"/>
</dbReference>
<protein>
    <recommendedName>
        <fullName evidence="2">Ribonuclease H1 N-terminal domain-containing protein</fullName>
    </recommendedName>
</protein>
<dbReference type="EMBL" id="KN817572">
    <property type="protein sequence ID" value="KJA19895.1"/>
    <property type="molecule type" value="Genomic_DNA"/>
</dbReference>
<dbReference type="Proteomes" id="UP000054270">
    <property type="component" value="Unassembled WGS sequence"/>
</dbReference>
<dbReference type="Gene3D" id="3.40.970.10">
    <property type="entry name" value="Ribonuclease H1, N-terminal domain"/>
    <property type="match status" value="1"/>
</dbReference>
<organism evidence="3 4">
    <name type="scientific">Hypholoma sublateritium (strain FD-334 SS-4)</name>
    <dbReference type="NCBI Taxonomy" id="945553"/>
    <lineage>
        <taxon>Eukaryota</taxon>
        <taxon>Fungi</taxon>
        <taxon>Dikarya</taxon>
        <taxon>Basidiomycota</taxon>
        <taxon>Agaricomycotina</taxon>
        <taxon>Agaricomycetes</taxon>
        <taxon>Agaricomycetidae</taxon>
        <taxon>Agaricales</taxon>
        <taxon>Agaricineae</taxon>
        <taxon>Strophariaceae</taxon>
        <taxon>Hypholoma</taxon>
    </lineage>
</organism>
<feature type="compositionally biased region" description="Basic and acidic residues" evidence="1">
    <location>
        <begin position="66"/>
        <end position="77"/>
    </location>
</feature>
<evidence type="ECO:0000259" key="2">
    <source>
        <dbReference type="Pfam" id="PF01693"/>
    </source>
</evidence>
<dbReference type="AlphaFoldDB" id="A0A0D2PIP5"/>
<dbReference type="OrthoDB" id="3270804at2759"/>
<feature type="compositionally biased region" description="Low complexity" evidence="1">
    <location>
        <begin position="196"/>
        <end position="210"/>
    </location>
</feature>
<dbReference type="SUPFAM" id="SSF55658">
    <property type="entry name" value="L9 N-domain-like"/>
    <property type="match status" value="1"/>
</dbReference>
<dbReference type="InterPro" id="IPR037056">
    <property type="entry name" value="RNase_H1_N_sf"/>
</dbReference>
<feature type="region of interest" description="Disordered" evidence="1">
    <location>
        <begin position="114"/>
        <end position="133"/>
    </location>
</feature>
<proteinExistence type="predicted"/>
<gene>
    <name evidence="3" type="ORF">HYPSUDRAFT_43768</name>
</gene>
<sequence>MAKRKWYVVTVGTDIGVFSTWLDAGPLVKGVPEALYQSFSTEEEAQMIFAREQARGRTRIVGGAGERGHPSPRESRHNSPAYFSPSNASAAQQVKNESFESSIYMNPELWPNNSHGVTAHASPSLKSSRGAVHAQLPKTLSISRSTSEPSPSMRRFQIIDSFFTKPATGVGVKAGVSSAQSTPALTPTSDVMRLPHSPTSSHSSSRSTPRAVVETPSWVASYPTAPAQPSQMLSPLTDPGLSVRSFQEPQRVTASFDTYSGKANSEHRTPTTQEYSIYSSPTKFFAIADDTHKRGVDPRSPIMSQAQVPELMFSSSLLLSRPSPSGKAARPFDA</sequence>
<dbReference type="STRING" id="945553.A0A0D2PIP5"/>
<feature type="region of interest" description="Disordered" evidence="1">
    <location>
        <begin position="174"/>
        <end position="211"/>
    </location>
</feature>
<name>A0A0D2PIP5_HYPSF</name>
<feature type="compositionally biased region" description="Polar residues" evidence="1">
    <location>
        <begin position="177"/>
        <end position="189"/>
    </location>
</feature>